<dbReference type="GO" id="GO:0005634">
    <property type="term" value="C:nucleus"/>
    <property type="evidence" value="ECO:0007669"/>
    <property type="project" value="TreeGrafter"/>
</dbReference>
<reference evidence="7" key="1">
    <citation type="submission" date="2023-10" db="EMBL/GenBank/DDBJ databases">
        <title>Genome assembly of Pristionchus species.</title>
        <authorList>
            <person name="Yoshida K."/>
            <person name="Sommer R.J."/>
        </authorList>
    </citation>
    <scope>NUCLEOTIDE SEQUENCE</scope>
    <source>
        <strain evidence="7">RS0144</strain>
    </source>
</reference>
<evidence type="ECO:0000313" key="7">
    <source>
        <dbReference type="EMBL" id="GMS99095.1"/>
    </source>
</evidence>
<dbReference type="GO" id="GO:0005524">
    <property type="term" value="F:ATP binding"/>
    <property type="evidence" value="ECO:0007669"/>
    <property type="project" value="UniProtKB-UniRule"/>
</dbReference>
<keyword evidence="3" id="KW-0418">Kinase</keyword>
<evidence type="ECO:0000256" key="2">
    <source>
        <dbReference type="ARBA" id="ARBA00022741"/>
    </source>
</evidence>
<dbReference type="PROSITE" id="PS50011">
    <property type="entry name" value="PROTEIN_KINASE_DOM"/>
    <property type="match status" value="1"/>
</dbReference>
<dbReference type="Pfam" id="PF00069">
    <property type="entry name" value="Pkinase"/>
    <property type="match status" value="1"/>
</dbReference>
<dbReference type="EMBL" id="BTSX01000005">
    <property type="protein sequence ID" value="GMS99095.1"/>
    <property type="molecule type" value="Genomic_DNA"/>
</dbReference>
<keyword evidence="4 5" id="KW-0067">ATP-binding</keyword>
<feature type="binding site" evidence="5">
    <location>
        <position position="35"/>
    </location>
    <ligand>
        <name>ATP</name>
        <dbReference type="ChEBI" id="CHEBI:30616"/>
    </ligand>
</feature>
<name>A0AAV5TX24_9BILA</name>
<dbReference type="InterPro" id="IPR000719">
    <property type="entry name" value="Prot_kinase_dom"/>
</dbReference>
<dbReference type="InterPro" id="IPR017441">
    <property type="entry name" value="Protein_kinase_ATP_BS"/>
</dbReference>
<dbReference type="AlphaFoldDB" id="A0AAV5TX24"/>
<keyword evidence="1" id="KW-0808">Transferase</keyword>
<feature type="non-terminal residue" evidence="7">
    <location>
        <position position="1"/>
    </location>
</feature>
<sequence>RFLNEFEVEKILGEGSFGCVFKVVNTIDDGIYAVKRVAVDPSNIEKDLEEVKRLDSFKHEGIVRYHNSWIESPHSGWQVSIKYDDDCAFLYIQMELGISNLAEWLDSNDERDPIRIKSCFKQIVSAVDYIHNKNTIHRDLKPSNILVMSDDVVKICDLGIATACKRGEGLTVRTDIGTELYKAPEQIQGFMYDERVDIFSIGLILLEMSTALTTEERREVFNDIRNAKQINKLQDQ</sequence>
<feature type="non-terminal residue" evidence="7">
    <location>
        <position position="236"/>
    </location>
</feature>
<evidence type="ECO:0000256" key="4">
    <source>
        <dbReference type="ARBA" id="ARBA00022840"/>
    </source>
</evidence>
<evidence type="ECO:0000256" key="1">
    <source>
        <dbReference type="ARBA" id="ARBA00022679"/>
    </source>
</evidence>
<comment type="caution">
    <text evidence="7">The sequence shown here is derived from an EMBL/GenBank/DDBJ whole genome shotgun (WGS) entry which is preliminary data.</text>
</comment>
<dbReference type="SMART" id="SM00220">
    <property type="entry name" value="S_TKc"/>
    <property type="match status" value="1"/>
</dbReference>
<dbReference type="PROSITE" id="PS00107">
    <property type="entry name" value="PROTEIN_KINASE_ATP"/>
    <property type="match status" value="1"/>
</dbReference>
<dbReference type="Proteomes" id="UP001432027">
    <property type="component" value="Unassembled WGS sequence"/>
</dbReference>
<dbReference type="PANTHER" id="PTHR11042:SF91">
    <property type="entry name" value="EUKARYOTIC TRANSLATION INITIATION FACTOR 2-ALPHA KINASE"/>
    <property type="match status" value="1"/>
</dbReference>
<dbReference type="GO" id="GO:0005737">
    <property type="term" value="C:cytoplasm"/>
    <property type="evidence" value="ECO:0007669"/>
    <property type="project" value="TreeGrafter"/>
</dbReference>
<dbReference type="Gene3D" id="3.30.200.20">
    <property type="entry name" value="Phosphorylase Kinase, domain 1"/>
    <property type="match status" value="1"/>
</dbReference>
<evidence type="ECO:0000313" key="8">
    <source>
        <dbReference type="Proteomes" id="UP001432027"/>
    </source>
</evidence>
<evidence type="ECO:0000256" key="5">
    <source>
        <dbReference type="PROSITE-ProRule" id="PRU10141"/>
    </source>
</evidence>
<feature type="domain" description="Protein kinase" evidence="6">
    <location>
        <begin position="6"/>
        <end position="236"/>
    </location>
</feature>
<organism evidence="7 8">
    <name type="scientific">Pristionchus entomophagus</name>
    <dbReference type="NCBI Taxonomy" id="358040"/>
    <lineage>
        <taxon>Eukaryota</taxon>
        <taxon>Metazoa</taxon>
        <taxon>Ecdysozoa</taxon>
        <taxon>Nematoda</taxon>
        <taxon>Chromadorea</taxon>
        <taxon>Rhabditida</taxon>
        <taxon>Rhabditina</taxon>
        <taxon>Diplogasteromorpha</taxon>
        <taxon>Diplogasteroidea</taxon>
        <taxon>Neodiplogasteridae</taxon>
        <taxon>Pristionchus</taxon>
    </lineage>
</organism>
<dbReference type="GO" id="GO:0004694">
    <property type="term" value="F:eukaryotic translation initiation factor 2alpha kinase activity"/>
    <property type="evidence" value="ECO:0007669"/>
    <property type="project" value="TreeGrafter"/>
</dbReference>
<dbReference type="Gene3D" id="1.10.510.10">
    <property type="entry name" value="Transferase(Phosphotransferase) domain 1"/>
    <property type="match status" value="1"/>
</dbReference>
<keyword evidence="8" id="KW-1185">Reference proteome</keyword>
<protein>
    <recommendedName>
        <fullName evidence="6">Protein kinase domain-containing protein</fullName>
    </recommendedName>
</protein>
<proteinExistence type="predicted"/>
<dbReference type="SUPFAM" id="SSF56112">
    <property type="entry name" value="Protein kinase-like (PK-like)"/>
    <property type="match status" value="1"/>
</dbReference>
<keyword evidence="2 5" id="KW-0547">Nucleotide-binding</keyword>
<dbReference type="PANTHER" id="PTHR11042">
    <property type="entry name" value="EUKARYOTIC TRANSLATION INITIATION FACTOR 2-ALPHA KINASE EIF2-ALPHA KINASE -RELATED"/>
    <property type="match status" value="1"/>
</dbReference>
<dbReference type="InterPro" id="IPR011009">
    <property type="entry name" value="Kinase-like_dom_sf"/>
</dbReference>
<evidence type="ECO:0000256" key="3">
    <source>
        <dbReference type="ARBA" id="ARBA00022777"/>
    </source>
</evidence>
<accession>A0AAV5TX24</accession>
<gene>
    <name evidence="7" type="ORF">PENTCL1PPCAC_21270</name>
</gene>
<dbReference type="InterPro" id="IPR050339">
    <property type="entry name" value="CC_SR_Kinase"/>
</dbReference>
<evidence type="ECO:0000259" key="6">
    <source>
        <dbReference type="PROSITE" id="PS50011"/>
    </source>
</evidence>